<organism evidence="1 2">
    <name type="scientific">Chryseobacterium gambrini</name>
    <dbReference type="NCBI Taxonomy" id="373672"/>
    <lineage>
        <taxon>Bacteria</taxon>
        <taxon>Pseudomonadati</taxon>
        <taxon>Bacteroidota</taxon>
        <taxon>Flavobacteriia</taxon>
        <taxon>Flavobacteriales</taxon>
        <taxon>Weeksellaceae</taxon>
        <taxon>Chryseobacterium group</taxon>
        <taxon>Chryseobacterium</taxon>
    </lineage>
</organism>
<proteinExistence type="predicted"/>
<sequence>MKLFRISILAIGLILTSCKNEQTKEQTKEQTEQQAKENTTNIVRPEPKTTVSGTSFIDESENTYDKQFQSGFYTKEKYTIVSYTTNAKFAEKDIEYGAPNEEQQLLAVNVGLESLECLGRFSTMNTSLSIHLNDKAEEIQNFTSFTPAFYKANPDAVNIATDNNNLILKKGEKAERVFYFIIPKDADLSKAYLTLYRGSDIKELKVQLNP</sequence>
<evidence type="ECO:0000313" key="1">
    <source>
        <dbReference type="EMBL" id="SIT20514.1"/>
    </source>
</evidence>
<gene>
    <name evidence="1" type="ORF">SAMN05421785_110132</name>
</gene>
<accession>A0A1N7QCH2</accession>
<name>A0A1N7QCH2_9FLAO</name>
<protein>
    <recommendedName>
        <fullName evidence="3">DUF4352 domain-containing protein</fullName>
    </recommendedName>
</protein>
<dbReference type="Proteomes" id="UP000185781">
    <property type="component" value="Unassembled WGS sequence"/>
</dbReference>
<dbReference type="PROSITE" id="PS51257">
    <property type="entry name" value="PROKAR_LIPOPROTEIN"/>
    <property type="match status" value="1"/>
</dbReference>
<dbReference type="RefSeq" id="WP_076394944.1">
    <property type="nucleotide sequence ID" value="NZ_FTOV01000010.1"/>
</dbReference>
<evidence type="ECO:0000313" key="2">
    <source>
        <dbReference type="Proteomes" id="UP000185781"/>
    </source>
</evidence>
<reference evidence="1 2" key="1">
    <citation type="submission" date="2017-01" db="EMBL/GenBank/DDBJ databases">
        <authorList>
            <person name="Mah S.A."/>
            <person name="Swanson W.J."/>
            <person name="Moy G.W."/>
            <person name="Vacquier V.D."/>
        </authorList>
    </citation>
    <scope>NUCLEOTIDE SEQUENCE [LARGE SCALE GENOMIC DNA]</scope>
    <source>
        <strain evidence="1 2">DSM 18014</strain>
    </source>
</reference>
<dbReference type="OrthoDB" id="1437092at2"/>
<dbReference type="AlphaFoldDB" id="A0A1N7QCH2"/>
<dbReference type="EMBL" id="FTOV01000010">
    <property type="protein sequence ID" value="SIT20514.1"/>
    <property type="molecule type" value="Genomic_DNA"/>
</dbReference>
<evidence type="ECO:0008006" key="3">
    <source>
        <dbReference type="Google" id="ProtNLM"/>
    </source>
</evidence>